<comment type="caution">
    <text evidence="2">The sequence shown here is derived from an EMBL/GenBank/DDBJ whole genome shotgun (WGS) entry which is preliminary data.</text>
</comment>
<evidence type="ECO:0000256" key="1">
    <source>
        <dbReference type="SAM" id="MobiDB-lite"/>
    </source>
</evidence>
<dbReference type="SUPFAM" id="SSF50182">
    <property type="entry name" value="Sm-like ribonucleoproteins"/>
    <property type="match status" value="1"/>
</dbReference>
<dbReference type="InterPro" id="IPR010920">
    <property type="entry name" value="LSM_dom_sf"/>
</dbReference>
<evidence type="ECO:0000313" key="2">
    <source>
        <dbReference type="EMBL" id="MCK1788823.1"/>
    </source>
</evidence>
<gene>
    <name evidence="2" type="ORF">L9059_01170</name>
</gene>
<feature type="compositionally biased region" description="Basic and acidic residues" evidence="1">
    <location>
        <begin position="138"/>
        <end position="154"/>
    </location>
</feature>
<sequence>MTNQNMDRPFIPEYDRSTNEQDRFLDYCQRNESLITIYLDSGLTLQGKVLEHDRKVLVLGPMRMAKEPRLIYKNYIALVRAQEVLPLFLEYKGRGNHITRKKAKQAKRRSDLAARSEAKRSPSHVREKPSMTAKAPSRRSEKRGTSHRSIEVAVKKASRRAPAVPTTKPSPLSKRNGDDGRPSEDC</sequence>
<dbReference type="Gene3D" id="2.30.30.100">
    <property type="match status" value="1"/>
</dbReference>
<name>A0ABT0ESW4_9PSED</name>
<feature type="compositionally biased region" description="Basic residues" evidence="1">
    <location>
        <begin position="98"/>
        <end position="107"/>
    </location>
</feature>
<reference evidence="2 3" key="1">
    <citation type="submission" date="2022-02" db="EMBL/GenBank/DDBJ databases">
        <title>Comparative genomics of the first Antarctic Pseudomonas spp. capable of biotransforming 2,4,6-Trinitrotoluene.</title>
        <authorList>
            <person name="Cabrera M.A."/>
            <person name="Marquez S.L."/>
            <person name="Perez-Donoso J.M."/>
        </authorList>
    </citation>
    <scope>NUCLEOTIDE SEQUENCE [LARGE SCALE GENOMIC DNA]</scope>
    <source>
        <strain evidence="2 3">TNT19</strain>
    </source>
</reference>
<organism evidence="2 3">
    <name type="scientific">Pseudomonas violetae</name>
    <dbReference type="NCBI Taxonomy" id="2915813"/>
    <lineage>
        <taxon>Bacteria</taxon>
        <taxon>Pseudomonadati</taxon>
        <taxon>Pseudomonadota</taxon>
        <taxon>Gammaproteobacteria</taxon>
        <taxon>Pseudomonadales</taxon>
        <taxon>Pseudomonadaceae</taxon>
        <taxon>Pseudomonas</taxon>
    </lineage>
</organism>
<dbReference type="InterPro" id="IPR005001">
    <property type="entry name" value="Hfq"/>
</dbReference>
<accession>A0ABT0ESW4</accession>
<feature type="compositionally biased region" description="Basic and acidic residues" evidence="1">
    <location>
        <begin position="108"/>
        <end position="129"/>
    </location>
</feature>
<proteinExistence type="predicted"/>
<evidence type="ECO:0000313" key="3">
    <source>
        <dbReference type="Proteomes" id="UP001299876"/>
    </source>
</evidence>
<keyword evidence="3" id="KW-1185">Reference proteome</keyword>
<dbReference type="Pfam" id="PF17209">
    <property type="entry name" value="Hfq"/>
    <property type="match status" value="1"/>
</dbReference>
<dbReference type="Proteomes" id="UP001299876">
    <property type="component" value="Unassembled WGS sequence"/>
</dbReference>
<feature type="region of interest" description="Disordered" evidence="1">
    <location>
        <begin position="98"/>
        <end position="186"/>
    </location>
</feature>
<dbReference type="EMBL" id="JAKNRW010000001">
    <property type="protein sequence ID" value="MCK1788823.1"/>
    <property type="molecule type" value="Genomic_DNA"/>
</dbReference>
<dbReference type="RefSeq" id="WP_247286116.1">
    <property type="nucleotide sequence ID" value="NZ_JAKNRW010000001.1"/>
</dbReference>
<feature type="compositionally biased region" description="Basic and acidic residues" evidence="1">
    <location>
        <begin position="175"/>
        <end position="186"/>
    </location>
</feature>
<protein>
    <submittedName>
        <fullName evidence="2">RNA chaperone Hfq</fullName>
    </submittedName>
</protein>